<name>A0AAJ5X906_9SPHN</name>
<evidence type="ECO:0000256" key="2">
    <source>
        <dbReference type="SAM" id="Phobius"/>
    </source>
</evidence>
<keyword evidence="2" id="KW-0812">Transmembrane</keyword>
<reference evidence="4" key="1">
    <citation type="submission" date="2023-03" db="EMBL/GenBank/DDBJ databases">
        <title>Andean soil-derived lignocellulolytic bacterial consortium as a source of novel taxa and putative plastic-active enzymes.</title>
        <authorList>
            <person name="Diaz-Garcia L."/>
            <person name="Chuvochina M."/>
            <person name="Feuerriegel G."/>
            <person name="Bunk B."/>
            <person name="Sproer C."/>
            <person name="Streit W.R."/>
            <person name="Rodriguez L.M."/>
            <person name="Overmann J."/>
            <person name="Jimenez D.J."/>
        </authorList>
    </citation>
    <scope>NUCLEOTIDE SEQUENCE</scope>
    <source>
        <strain evidence="4">MAG 26</strain>
    </source>
</reference>
<evidence type="ECO:0000313" key="5">
    <source>
        <dbReference type="Proteomes" id="UP001218362"/>
    </source>
</evidence>
<feature type="domain" description="SPOR" evidence="3">
    <location>
        <begin position="144"/>
        <end position="224"/>
    </location>
</feature>
<organism evidence="4 5">
    <name type="scientific">Candidatus Andeanibacterium colombiense</name>
    <dbReference type="NCBI Taxonomy" id="3121345"/>
    <lineage>
        <taxon>Bacteria</taxon>
        <taxon>Pseudomonadati</taxon>
        <taxon>Pseudomonadota</taxon>
        <taxon>Alphaproteobacteria</taxon>
        <taxon>Sphingomonadales</taxon>
        <taxon>Sphingomonadaceae</taxon>
        <taxon>Candidatus Andeanibacterium</taxon>
    </lineage>
</organism>
<dbReference type="AlphaFoldDB" id="A0AAJ5X906"/>
<evidence type="ECO:0000313" key="4">
    <source>
        <dbReference type="EMBL" id="WEK48072.1"/>
    </source>
</evidence>
<dbReference type="KEGG" id="acob:P0Y56_07195"/>
<dbReference type="InterPro" id="IPR007730">
    <property type="entry name" value="SPOR-like_dom"/>
</dbReference>
<sequence>MAINPYGDEEEAAEAAAATQTEQLDLDDREEQLPWLEGDDEYEETGVDTARIAAFAIIGLLVVGLIVGGIWLATRPKADAGLVADGSTIPAPPGPYKEKPANPGGKQFAGTGDTSFAVGEGKSREGQIAEDAEPVPSIDTQAASPVAKGVGVQVGAYQSKDTAEAGWTKLVSQYPLLSGSSHRVVEGQADIGKVFRLQAIAGDRATANSLCSRLKAAGGSCQVK</sequence>
<feature type="region of interest" description="Disordered" evidence="1">
    <location>
        <begin position="89"/>
        <end position="130"/>
    </location>
</feature>
<gene>
    <name evidence="4" type="ORF">P0Y56_07195</name>
</gene>
<feature type="region of interest" description="Disordered" evidence="1">
    <location>
        <begin position="1"/>
        <end position="28"/>
    </location>
</feature>
<dbReference type="Gene3D" id="3.30.70.1070">
    <property type="entry name" value="Sporulation related repeat"/>
    <property type="match status" value="1"/>
</dbReference>
<dbReference type="EMBL" id="CP119316">
    <property type="protein sequence ID" value="WEK48072.1"/>
    <property type="molecule type" value="Genomic_DNA"/>
</dbReference>
<dbReference type="Proteomes" id="UP001218362">
    <property type="component" value="Chromosome"/>
</dbReference>
<protein>
    <submittedName>
        <fullName evidence="4">SPOR domain-containing protein</fullName>
    </submittedName>
</protein>
<evidence type="ECO:0000256" key="1">
    <source>
        <dbReference type="SAM" id="MobiDB-lite"/>
    </source>
</evidence>
<keyword evidence="2" id="KW-1133">Transmembrane helix</keyword>
<feature type="transmembrane region" description="Helical" evidence="2">
    <location>
        <begin position="52"/>
        <end position="73"/>
    </location>
</feature>
<dbReference type="GO" id="GO:0042834">
    <property type="term" value="F:peptidoglycan binding"/>
    <property type="evidence" value="ECO:0007669"/>
    <property type="project" value="InterPro"/>
</dbReference>
<proteinExistence type="predicted"/>
<dbReference type="PROSITE" id="PS51724">
    <property type="entry name" value="SPOR"/>
    <property type="match status" value="1"/>
</dbReference>
<evidence type="ECO:0000259" key="3">
    <source>
        <dbReference type="PROSITE" id="PS51724"/>
    </source>
</evidence>
<accession>A0AAJ5X906</accession>
<feature type="compositionally biased region" description="Low complexity" evidence="1">
    <location>
        <begin position="14"/>
        <end position="23"/>
    </location>
</feature>
<dbReference type="Pfam" id="PF05036">
    <property type="entry name" value="SPOR"/>
    <property type="match status" value="1"/>
</dbReference>
<dbReference type="InterPro" id="IPR036680">
    <property type="entry name" value="SPOR-like_sf"/>
</dbReference>
<keyword evidence="2" id="KW-0472">Membrane</keyword>